<organism evidence="1 2">
    <name type="scientific">Larinioides sclopetarius</name>
    <dbReference type="NCBI Taxonomy" id="280406"/>
    <lineage>
        <taxon>Eukaryota</taxon>
        <taxon>Metazoa</taxon>
        <taxon>Ecdysozoa</taxon>
        <taxon>Arthropoda</taxon>
        <taxon>Chelicerata</taxon>
        <taxon>Arachnida</taxon>
        <taxon>Araneae</taxon>
        <taxon>Araneomorphae</taxon>
        <taxon>Entelegynae</taxon>
        <taxon>Araneoidea</taxon>
        <taxon>Araneidae</taxon>
        <taxon>Larinioides</taxon>
    </lineage>
</organism>
<protein>
    <submittedName>
        <fullName evidence="1">Uncharacterized protein</fullName>
    </submittedName>
</protein>
<comment type="caution">
    <text evidence="1">The sequence shown here is derived from an EMBL/GenBank/DDBJ whole genome shotgun (WGS) entry which is preliminary data.</text>
</comment>
<dbReference type="AlphaFoldDB" id="A0AAV1Z2S7"/>
<dbReference type="Proteomes" id="UP001497382">
    <property type="component" value="Unassembled WGS sequence"/>
</dbReference>
<name>A0AAV1Z2S7_9ARAC</name>
<gene>
    <name evidence="1" type="ORF">LARSCL_LOCUS2482</name>
</gene>
<accession>A0AAV1Z2S7</accession>
<reference evidence="1 2" key="1">
    <citation type="submission" date="2024-04" db="EMBL/GenBank/DDBJ databases">
        <authorList>
            <person name="Rising A."/>
            <person name="Reimegard J."/>
            <person name="Sonavane S."/>
            <person name="Akerstrom W."/>
            <person name="Nylinder S."/>
            <person name="Hedman E."/>
            <person name="Kallberg Y."/>
        </authorList>
    </citation>
    <scope>NUCLEOTIDE SEQUENCE [LARGE SCALE GENOMIC DNA]</scope>
</reference>
<keyword evidence="2" id="KW-1185">Reference proteome</keyword>
<dbReference type="EMBL" id="CAXIEN010000017">
    <property type="protein sequence ID" value="CAL1265355.1"/>
    <property type="molecule type" value="Genomic_DNA"/>
</dbReference>
<evidence type="ECO:0000313" key="2">
    <source>
        <dbReference type="Proteomes" id="UP001497382"/>
    </source>
</evidence>
<sequence>MKNLMYVKHVLKHFHI</sequence>
<evidence type="ECO:0000313" key="1">
    <source>
        <dbReference type="EMBL" id="CAL1265355.1"/>
    </source>
</evidence>
<proteinExistence type="predicted"/>